<comment type="caution">
    <text evidence="2">Lacks conserved residue(s) required for the propagation of feature annotation.</text>
</comment>
<proteinExistence type="predicted"/>
<dbReference type="AlphaFoldDB" id="A0A2L2BN58"/>
<dbReference type="GO" id="GO:0006355">
    <property type="term" value="P:regulation of DNA-templated transcription"/>
    <property type="evidence" value="ECO:0007669"/>
    <property type="project" value="InterPro"/>
</dbReference>
<dbReference type="PANTHER" id="PTHR45566:SF1">
    <property type="entry name" value="HTH-TYPE TRANSCRIPTIONAL REGULATOR YHJB-RELATED"/>
    <property type="match status" value="1"/>
</dbReference>
<evidence type="ECO:0000256" key="2">
    <source>
        <dbReference type="PROSITE-ProRule" id="PRU00169"/>
    </source>
</evidence>
<dbReference type="SUPFAM" id="SSF52172">
    <property type="entry name" value="CheY-like"/>
    <property type="match status" value="1"/>
</dbReference>
<organism evidence="4 5">
    <name type="scientific">Pontimonas salivibrio</name>
    <dbReference type="NCBI Taxonomy" id="1159327"/>
    <lineage>
        <taxon>Bacteria</taxon>
        <taxon>Bacillati</taxon>
        <taxon>Actinomycetota</taxon>
        <taxon>Actinomycetes</taxon>
        <taxon>Micrococcales</taxon>
        <taxon>Microbacteriaceae</taxon>
        <taxon>Pontimonas</taxon>
    </lineage>
</organism>
<dbReference type="Pfam" id="PF00196">
    <property type="entry name" value="GerE"/>
    <property type="match status" value="1"/>
</dbReference>
<evidence type="ECO:0000313" key="5">
    <source>
        <dbReference type="Proteomes" id="UP000243077"/>
    </source>
</evidence>
<reference evidence="4 5" key="1">
    <citation type="submission" date="2018-02" db="EMBL/GenBank/DDBJ databases">
        <title>Complete genome of the streamlined marine actinobacterium Pontimonas salivibrio CL-TW6 adapted to coastal planktonic lifestype.</title>
        <authorList>
            <person name="Cho B.C."/>
            <person name="Hardies S.C."/>
            <person name="Jang G.I."/>
            <person name="Hwang C.Y."/>
        </authorList>
    </citation>
    <scope>NUCLEOTIDE SEQUENCE [LARGE SCALE GENOMIC DNA]</scope>
    <source>
        <strain evidence="4 5">CL-TW6</strain>
    </source>
</reference>
<dbReference type="InterPro" id="IPR001789">
    <property type="entry name" value="Sig_transdc_resp-reg_receiver"/>
</dbReference>
<dbReference type="KEGG" id="psai:C3B54_1161"/>
<dbReference type="Proteomes" id="UP000243077">
    <property type="component" value="Chromosome"/>
</dbReference>
<dbReference type="Gene3D" id="1.10.10.10">
    <property type="entry name" value="Winged helix-like DNA-binding domain superfamily/Winged helix DNA-binding domain"/>
    <property type="match status" value="1"/>
</dbReference>
<evidence type="ECO:0000313" key="4">
    <source>
        <dbReference type="EMBL" id="AVG23068.1"/>
    </source>
</evidence>
<name>A0A2L2BN58_9MICO</name>
<dbReference type="Gene3D" id="3.40.50.2300">
    <property type="match status" value="1"/>
</dbReference>
<dbReference type="GO" id="GO:0003677">
    <property type="term" value="F:DNA binding"/>
    <property type="evidence" value="ECO:0007669"/>
    <property type="project" value="UniProtKB-KW"/>
</dbReference>
<sequence>MVQRRVLVFDPQPLFRDLVVCSLKHADFDAYGAGTPEEAWRGISQHDPDAVLLELNINSCESGVEFAEAMLELSPGIGLVFLTGVRHPKIIDPERGDLPRGAAFLHKSSLSGTEEIVSALDGVLRGRADVPRHDREYAAGWEHLSSQQIDVLRLIAEGHSNKEIAALRGTQVRSVEALIGRTFDQLEIHFPGGDGNRRVLAARHFLLACSPQMERPLAHTA</sequence>
<evidence type="ECO:0000259" key="3">
    <source>
        <dbReference type="PROSITE" id="PS50110"/>
    </source>
</evidence>
<dbReference type="InterPro" id="IPR036388">
    <property type="entry name" value="WH-like_DNA-bd_sf"/>
</dbReference>
<accession>A0A2L2BN58</accession>
<dbReference type="InterPro" id="IPR016032">
    <property type="entry name" value="Sig_transdc_resp-reg_C-effctor"/>
</dbReference>
<gene>
    <name evidence="4" type="ORF">C3B54_1161</name>
</gene>
<dbReference type="GO" id="GO:0000160">
    <property type="term" value="P:phosphorelay signal transduction system"/>
    <property type="evidence" value="ECO:0007669"/>
    <property type="project" value="InterPro"/>
</dbReference>
<dbReference type="SUPFAM" id="SSF46894">
    <property type="entry name" value="C-terminal effector domain of the bipartite response regulators"/>
    <property type="match status" value="1"/>
</dbReference>
<protein>
    <submittedName>
        <fullName evidence="4">DNA-binding response regulator</fullName>
    </submittedName>
</protein>
<keyword evidence="5" id="KW-1185">Reference proteome</keyword>
<dbReference type="CDD" id="cd00156">
    <property type="entry name" value="REC"/>
    <property type="match status" value="1"/>
</dbReference>
<evidence type="ECO:0000256" key="1">
    <source>
        <dbReference type="ARBA" id="ARBA00023125"/>
    </source>
</evidence>
<dbReference type="EMBL" id="CP026923">
    <property type="protein sequence ID" value="AVG23068.1"/>
    <property type="molecule type" value="Genomic_DNA"/>
</dbReference>
<dbReference type="InterPro" id="IPR000792">
    <property type="entry name" value="Tscrpt_reg_LuxR_C"/>
</dbReference>
<dbReference type="PROSITE" id="PS50110">
    <property type="entry name" value="RESPONSE_REGULATORY"/>
    <property type="match status" value="1"/>
</dbReference>
<dbReference type="InterPro" id="IPR011006">
    <property type="entry name" value="CheY-like_superfamily"/>
</dbReference>
<dbReference type="SMART" id="SM00421">
    <property type="entry name" value="HTH_LUXR"/>
    <property type="match status" value="1"/>
</dbReference>
<keyword evidence="1 4" id="KW-0238">DNA-binding</keyword>
<dbReference type="InterPro" id="IPR051015">
    <property type="entry name" value="EvgA-like"/>
</dbReference>
<feature type="domain" description="Response regulatory" evidence="3">
    <location>
        <begin position="5"/>
        <end position="124"/>
    </location>
</feature>
<dbReference type="PANTHER" id="PTHR45566">
    <property type="entry name" value="HTH-TYPE TRANSCRIPTIONAL REGULATOR YHJB-RELATED"/>
    <property type="match status" value="1"/>
</dbReference>